<evidence type="ECO:0000259" key="1">
    <source>
        <dbReference type="PROSITE" id="PS50109"/>
    </source>
</evidence>
<proteinExistence type="predicted"/>
<dbReference type="PRINTS" id="PR00344">
    <property type="entry name" value="BCTRLSENSOR"/>
</dbReference>
<feature type="domain" description="Histidine kinase" evidence="1">
    <location>
        <begin position="1"/>
        <end position="106"/>
    </location>
</feature>
<dbReference type="InterPro" id="IPR003594">
    <property type="entry name" value="HATPase_dom"/>
</dbReference>
<dbReference type="Pfam" id="PF02518">
    <property type="entry name" value="HATPase_c"/>
    <property type="match status" value="1"/>
</dbReference>
<dbReference type="EMBL" id="LAZR01000003">
    <property type="protein sequence ID" value="KKO11031.1"/>
    <property type="molecule type" value="Genomic_DNA"/>
</dbReference>
<dbReference type="Gene3D" id="3.30.565.10">
    <property type="entry name" value="Histidine kinase-like ATPase, C-terminal domain"/>
    <property type="match status" value="1"/>
</dbReference>
<accession>A0A0F9W133</accession>
<dbReference type="CDD" id="cd00075">
    <property type="entry name" value="HATPase"/>
    <property type="match status" value="1"/>
</dbReference>
<sequence length="155" mass="16850">MEDLSLHVLDVAENALAAGADRIEIRVIDEPKDDRLQIDIEDNGCGMDEQTARQALDPFYTTKPSKRVGLGLPMLAQAAREAGGQLDIRTAPDQGTLISATFQLSHPDIKPLGDMLQTMATLAGAHPQVQLAFEHQRDGAVLCQWYGGASQRTRT</sequence>
<dbReference type="InterPro" id="IPR004358">
    <property type="entry name" value="Sig_transdc_His_kin-like_C"/>
</dbReference>
<dbReference type="PANTHER" id="PTHR43065">
    <property type="entry name" value="SENSOR HISTIDINE KINASE"/>
    <property type="match status" value="1"/>
</dbReference>
<comment type="caution">
    <text evidence="2">The sequence shown here is derived from an EMBL/GenBank/DDBJ whole genome shotgun (WGS) entry which is preliminary data.</text>
</comment>
<dbReference type="AlphaFoldDB" id="A0A0F9W133"/>
<organism evidence="2">
    <name type="scientific">marine sediment metagenome</name>
    <dbReference type="NCBI Taxonomy" id="412755"/>
    <lineage>
        <taxon>unclassified sequences</taxon>
        <taxon>metagenomes</taxon>
        <taxon>ecological metagenomes</taxon>
    </lineage>
</organism>
<dbReference type="PANTHER" id="PTHR43065:SF29">
    <property type="entry name" value="SENSOR PROTEIN KINASE FLES"/>
    <property type="match status" value="1"/>
</dbReference>
<evidence type="ECO:0000313" key="2">
    <source>
        <dbReference type="EMBL" id="KKO11031.1"/>
    </source>
</evidence>
<dbReference type="SUPFAM" id="SSF55874">
    <property type="entry name" value="ATPase domain of HSP90 chaperone/DNA topoisomerase II/histidine kinase"/>
    <property type="match status" value="1"/>
</dbReference>
<protein>
    <recommendedName>
        <fullName evidence="1">Histidine kinase domain-containing protein</fullName>
    </recommendedName>
</protein>
<dbReference type="InterPro" id="IPR005467">
    <property type="entry name" value="His_kinase_dom"/>
</dbReference>
<reference evidence="2" key="1">
    <citation type="journal article" date="2015" name="Nature">
        <title>Complex archaea that bridge the gap between prokaryotes and eukaryotes.</title>
        <authorList>
            <person name="Spang A."/>
            <person name="Saw J.H."/>
            <person name="Jorgensen S.L."/>
            <person name="Zaremba-Niedzwiedzka K."/>
            <person name="Martijn J."/>
            <person name="Lind A.E."/>
            <person name="van Eijk R."/>
            <person name="Schleper C."/>
            <person name="Guy L."/>
            <person name="Ettema T.J."/>
        </authorList>
    </citation>
    <scope>NUCLEOTIDE SEQUENCE</scope>
</reference>
<gene>
    <name evidence="2" type="ORF">LCGC14_0015060</name>
</gene>
<dbReference type="SMART" id="SM00387">
    <property type="entry name" value="HATPase_c"/>
    <property type="match status" value="1"/>
</dbReference>
<dbReference type="GO" id="GO:0016772">
    <property type="term" value="F:transferase activity, transferring phosphorus-containing groups"/>
    <property type="evidence" value="ECO:0007669"/>
    <property type="project" value="InterPro"/>
</dbReference>
<name>A0A0F9W133_9ZZZZ</name>
<dbReference type="PROSITE" id="PS50109">
    <property type="entry name" value="HIS_KIN"/>
    <property type="match status" value="1"/>
</dbReference>
<dbReference type="InterPro" id="IPR036890">
    <property type="entry name" value="HATPase_C_sf"/>
</dbReference>